<sequence length="160" mass="16731">MSQDSPTASTPPPTPQGGAWGGSRPPADSSTNGLAAGGTVFAGIMLFVSGVLAILQGIVAIAKDDVYLTTPAYAFRFNLTSWGWIHLIIGVIAVVVGYGVLTGSAWGRVTGIALASLSIFANFMFLPYQPVWAITLIAIDVFVIWALASYRPTDDAEALL</sequence>
<keyword evidence="2" id="KW-1133">Transmembrane helix</keyword>
<evidence type="ECO:0000313" key="4">
    <source>
        <dbReference type="EMBL" id="MFI9104824.1"/>
    </source>
</evidence>
<evidence type="ECO:0000256" key="1">
    <source>
        <dbReference type="SAM" id="MobiDB-lite"/>
    </source>
</evidence>
<dbReference type="RefSeq" id="WP_399655446.1">
    <property type="nucleotide sequence ID" value="NZ_JBITYG010000010.1"/>
</dbReference>
<evidence type="ECO:0000259" key="3">
    <source>
        <dbReference type="Pfam" id="PF23636"/>
    </source>
</evidence>
<protein>
    <recommendedName>
        <fullName evidence="3">DUF7144 domain-containing protein</fullName>
    </recommendedName>
</protein>
<dbReference type="Proteomes" id="UP001614394">
    <property type="component" value="Unassembled WGS sequence"/>
</dbReference>
<feature type="transmembrane region" description="Helical" evidence="2">
    <location>
        <begin position="34"/>
        <end position="62"/>
    </location>
</feature>
<gene>
    <name evidence="4" type="ORF">ACIGXA_30345</name>
</gene>
<name>A0ABW8CED5_9ACTN</name>
<feature type="transmembrane region" description="Helical" evidence="2">
    <location>
        <begin position="82"/>
        <end position="101"/>
    </location>
</feature>
<feature type="region of interest" description="Disordered" evidence="1">
    <location>
        <begin position="1"/>
        <end position="29"/>
    </location>
</feature>
<dbReference type="EMBL" id="JBITYG010000010">
    <property type="protein sequence ID" value="MFI9104824.1"/>
    <property type="molecule type" value="Genomic_DNA"/>
</dbReference>
<evidence type="ECO:0000313" key="5">
    <source>
        <dbReference type="Proteomes" id="UP001614394"/>
    </source>
</evidence>
<reference evidence="4 5" key="1">
    <citation type="submission" date="2024-10" db="EMBL/GenBank/DDBJ databases">
        <title>The Natural Products Discovery Center: Release of the First 8490 Sequenced Strains for Exploring Actinobacteria Biosynthetic Diversity.</title>
        <authorList>
            <person name="Kalkreuter E."/>
            <person name="Kautsar S.A."/>
            <person name="Yang D."/>
            <person name="Bader C.D."/>
            <person name="Teijaro C.N."/>
            <person name="Fluegel L."/>
            <person name="Davis C.M."/>
            <person name="Simpson J.R."/>
            <person name="Lauterbach L."/>
            <person name="Steele A.D."/>
            <person name="Gui C."/>
            <person name="Meng S."/>
            <person name="Li G."/>
            <person name="Viehrig K."/>
            <person name="Ye F."/>
            <person name="Su P."/>
            <person name="Kiefer A.F."/>
            <person name="Nichols A."/>
            <person name="Cepeda A.J."/>
            <person name="Yan W."/>
            <person name="Fan B."/>
            <person name="Jiang Y."/>
            <person name="Adhikari A."/>
            <person name="Zheng C.-J."/>
            <person name="Schuster L."/>
            <person name="Cowan T.M."/>
            <person name="Smanski M.J."/>
            <person name="Chevrette M.G."/>
            <person name="De Carvalho L.P.S."/>
            <person name="Shen B."/>
        </authorList>
    </citation>
    <scope>NUCLEOTIDE SEQUENCE [LARGE SCALE GENOMIC DNA]</scope>
    <source>
        <strain evidence="4 5">NPDC053399</strain>
    </source>
</reference>
<accession>A0ABW8CED5</accession>
<comment type="caution">
    <text evidence="4">The sequence shown here is derived from an EMBL/GenBank/DDBJ whole genome shotgun (WGS) entry which is preliminary data.</text>
</comment>
<feature type="transmembrane region" description="Helical" evidence="2">
    <location>
        <begin position="131"/>
        <end position="150"/>
    </location>
</feature>
<dbReference type="Pfam" id="PF23636">
    <property type="entry name" value="DUF7144"/>
    <property type="match status" value="1"/>
</dbReference>
<dbReference type="InterPro" id="IPR055568">
    <property type="entry name" value="DUF7144"/>
</dbReference>
<proteinExistence type="predicted"/>
<feature type="domain" description="DUF7144" evidence="3">
    <location>
        <begin position="39"/>
        <end position="151"/>
    </location>
</feature>
<keyword evidence="2" id="KW-0472">Membrane</keyword>
<organism evidence="4 5">
    <name type="scientific">Streptomyces fildesensis</name>
    <dbReference type="NCBI Taxonomy" id="375757"/>
    <lineage>
        <taxon>Bacteria</taxon>
        <taxon>Bacillati</taxon>
        <taxon>Actinomycetota</taxon>
        <taxon>Actinomycetes</taxon>
        <taxon>Kitasatosporales</taxon>
        <taxon>Streptomycetaceae</taxon>
        <taxon>Streptomyces</taxon>
    </lineage>
</organism>
<keyword evidence="5" id="KW-1185">Reference proteome</keyword>
<keyword evidence="2" id="KW-0812">Transmembrane</keyword>
<evidence type="ECO:0000256" key="2">
    <source>
        <dbReference type="SAM" id="Phobius"/>
    </source>
</evidence>